<dbReference type="Proteomes" id="UP001164746">
    <property type="component" value="Chromosome 6"/>
</dbReference>
<feature type="region of interest" description="Disordered" evidence="1">
    <location>
        <begin position="106"/>
        <end position="126"/>
    </location>
</feature>
<name>A0ABY7EKS7_MYAAR</name>
<dbReference type="EMBL" id="CP111017">
    <property type="protein sequence ID" value="WAR09004.1"/>
    <property type="molecule type" value="Genomic_DNA"/>
</dbReference>
<keyword evidence="3" id="KW-1185">Reference proteome</keyword>
<feature type="non-terminal residue" evidence="2">
    <location>
        <position position="200"/>
    </location>
</feature>
<reference evidence="2" key="1">
    <citation type="submission" date="2022-11" db="EMBL/GenBank/DDBJ databases">
        <title>Centuries of genome instability and evolution in soft-shell clam transmissible cancer (bioRxiv).</title>
        <authorList>
            <person name="Hart S.F.M."/>
            <person name="Yonemitsu M.A."/>
            <person name="Giersch R.M."/>
            <person name="Beal B.F."/>
            <person name="Arriagada G."/>
            <person name="Davis B.W."/>
            <person name="Ostrander E.A."/>
            <person name="Goff S.P."/>
            <person name="Metzger M.J."/>
        </authorList>
    </citation>
    <scope>NUCLEOTIDE SEQUENCE</scope>
    <source>
        <strain evidence="2">MELC-2E11</strain>
        <tissue evidence="2">Siphon/mantle</tissue>
    </source>
</reference>
<organism evidence="2 3">
    <name type="scientific">Mya arenaria</name>
    <name type="common">Soft-shell clam</name>
    <dbReference type="NCBI Taxonomy" id="6604"/>
    <lineage>
        <taxon>Eukaryota</taxon>
        <taxon>Metazoa</taxon>
        <taxon>Spiralia</taxon>
        <taxon>Lophotrochozoa</taxon>
        <taxon>Mollusca</taxon>
        <taxon>Bivalvia</taxon>
        <taxon>Autobranchia</taxon>
        <taxon>Heteroconchia</taxon>
        <taxon>Euheterodonta</taxon>
        <taxon>Imparidentia</taxon>
        <taxon>Neoheterodontei</taxon>
        <taxon>Myida</taxon>
        <taxon>Myoidea</taxon>
        <taxon>Myidae</taxon>
        <taxon>Mya</taxon>
    </lineage>
</organism>
<evidence type="ECO:0000313" key="2">
    <source>
        <dbReference type="EMBL" id="WAR09004.1"/>
    </source>
</evidence>
<evidence type="ECO:0000313" key="3">
    <source>
        <dbReference type="Proteomes" id="UP001164746"/>
    </source>
</evidence>
<protein>
    <submittedName>
        <fullName evidence="2">Uncharacterized protein</fullName>
    </submittedName>
</protein>
<feature type="non-terminal residue" evidence="2">
    <location>
        <position position="1"/>
    </location>
</feature>
<gene>
    <name evidence="2" type="ORF">MAR_018962</name>
</gene>
<accession>A0ABY7EKS7</accession>
<proteinExistence type="predicted"/>
<evidence type="ECO:0000256" key="1">
    <source>
        <dbReference type="SAM" id="MobiDB-lite"/>
    </source>
</evidence>
<sequence length="200" mass="22700">QPASILTDFDIQRIAQCVKNSLQAEITMFIDAKVSEAVNSLVQQVSILNAEITNLKEQVSSLSLTQENLQQYSRRHNVRVCNVPEVKDEITDDLVLKVAKDAGSGIGPEDINRSHRTGPQRNSVPGKLKHRDILVQFSTKLKSTFLRDLIPARRNLAYQCRALKNDKNSPICDTWTHDGKVFIKTRWSSHHCEQLPRPFE</sequence>